<evidence type="ECO:0000313" key="2">
    <source>
        <dbReference type="Proteomes" id="UP000566324"/>
    </source>
</evidence>
<dbReference type="EMBL" id="JACHNZ010000001">
    <property type="protein sequence ID" value="MBB4630419.1"/>
    <property type="molecule type" value="Genomic_DNA"/>
</dbReference>
<keyword evidence="2" id="KW-1185">Reference proteome</keyword>
<name>A0A7W7AY75_9SPHN</name>
<dbReference type="Proteomes" id="UP000566324">
    <property type="component" value="Unassembled WGS sequence"/>
</dbReference>
<protein>
    <submittedName>
        <fullName evidence="1">4-hydroxybenzoyl-CoA thioesterase</fullName>
        <ecNumber evidence="1">3.1.2.23</ecNumber>
    </submittedName>
</protein>
<dbReference type="InterPro" id="IPR029069">
    <property type="entry name" value="HotDog_dom_sf"/>
</dbReference>
<comment type="caution">
    <text evidence="1">The sequence shown here is derived from an EMBL/GenBank/DDBJ whole genome shotgun (WGS) entry which is preliminary data.</text>
</comment>
<evidence type="ECO:0000313" key="1">
    <source>
        <dbReference type="EMBL" id="MBB4630419.1"/>
    </source>
</evidence>
<dbReference type="CDD" id="cd00586">
    <property type="entry name" value="4HBT"/>
    <property type="match status" value="1"/>
</dbReference>
<sequence>MAFTAVRPLRFGDCDPSGIAYFPSYLHLLVGVMEEFFDSIGAPWPVMMGERRISVPTVRLDITFSHPGVHGDVLDFALGVRRVGKSSLDLIHRITCGGTLLWSAEQRIVATDTDTHRARPWPDDMRAAFEQHLESTNV</sequence>
<keyword evidence="1" id="KW-0378">Hydrolase</keyword>
<proteinExistence type="predicted"/>
<dbReference type="GO" id="GO:0018739">
    <property type="term" value="F:4-hydroxybenzoyl-CoA thioesterase activity"/>
    <property type="evidence" value="ECO:0007669"/>
    <property type="project" value="UniProtKB-EC"/>
</dbReference>
<dbReference type="Gene3D" id="3.10.129.10">
    <property type="entry name" value="Hotdog Thioesterase"/>
    <property type="match status" value="1"/>
</dbReference>
<reference evidence="1 2" key="1">
    <citation type="submission" date="2020-08" db="EMBL/GenBank/DDBJ databases">
        <title>Genomic Encyclopedia of Type Strains, Phase IV (KMG-IV): sequencing the most valuable type-strain genomes for metagenomic binning, comparative biology and taxonomic classification.</title>
        <authorList>
            <person name="Goeker M."/>
        </authorList>
    </citation>
    <scope>NUCLEOTIDE SEQUENCE [LARGE SCALE GENOMIC DNA]</scope>
    <source>
        <strain evidence="1 2">DSM 17328</strain>
    </source>
</reference>
<dbReference type="RefSeq" id="WP_184063275.1">
    <property type="nucleotide sequence ID" value="NZ_JACHNZ010000001.1"/>
</dbReference>
<dbReference type="AlphaFoldDB" id="A0A7W7AY75"/>
<dbReference type="SUPFAM" id="SSF54637">
    <property type="entry name" value="Thioesterase/thiol ester dehydrase-isomerase"/>
    <property type="match status" value="1"/>
</dbReference>
<accession>A0A7W7AY75</accession>
<dbReference type="EC" id="3.1.2.23" evidence="1"/>
<organism evidence="1 2">
    <name type="scientific">Sphingosinicella soli</name>
    <dbReference type="NCBI Taxonomy" id="333708"/>
    <lineage>
        <taxon>Bacteria</taxon>
        <taxon>Pseudomonadati</taxon>
        <taxon>Pseudomonadota</taxon>
        <taxon>Alphaproteobacteria</taxon>
        <taxon>Sphingomonadales</taxon>
        <taxon>Sphingosinicellaceae</taxon>
        <taxon>Sphingosinicella</taxon>
    </lineage>
</organism>
<gene>
    <name evidence="1" type="ORF">GGQ98_000020</name>
</gene>
<dbReference type="Pfam" id="PF13279">
    <property type="entry name" value="4HBT_2"/>
    <property type="match status" value="1"/>
</dbReference>